<evidence type="ECO:0000259" key="6">
    <source>
        <dbReference type="PROSITE" id="PS51842"/>
    </source>
</evidence>
<dbReference type="Gene3D" id="1.20.5.500">
    <property type="entry name" value="Single helix bin"/>
    <property type="match status" value="1"/>
</dbReference>
<dbReference type="Pfam" id="PF16208">
    <property type="entry name" value="Keratin_2_head"/>
    <property type="match status" value="1"/>
</dbReference>
<evidence type="ECO:0000313" key="7">
    <source>
        <dbReference type="EMBL" id="CAI5765205.1"/>
    </source>
</evidence>
<dbReference type="Pfam" id="PF00038">
    <property type="entry name" value="Filament"/>
    <property type="match status" value="1"/>
</dbReference>
<dbReference type="PROSITE" id="PS51842">
    <property type="entry name" value="IF_ROD_2"/>
    <property type="match status" value="1"/>
</dbReference>
<dbReference type="PRINTS" id="PR01276">
    <property type="entry name" value="TYPE2KERATIN"/>
</dbReference>
<dbReference type="PANTHER" id="PTHR45616:SF69">
    <property type="entry name" value="IF ROD DOMAIN-CONTAINING PROTEIN-RELATED"/>
    <property type="match status" value="1"/>
</dbReference>
<name>A0AA35NXK0_9SAUR</name>
<evidence type="ECO:0000313" key="8">
    <source>
        <dbReference type="Proteomes" id="UP001178461"/>
    </source>
</evidence>
<feature type="coiled-coil region" evidence="4">
    <location>
        <begin position="441"/>
        <end position="521"/>
    </location>
</feature>
<dbReference type="GO" id="GO:0031424">
    <property type="term" value="P:keratinization"/>
    <property type="evidence" value="ECO:0007669"/>
    <property type="project" value="TreeGrafter"/>
</dbReference>
<dbReference type="Gene3D" id="1.20.5.170">
    <property type="match status" value="1"/>
</dbReference>
<dbReference type="Gene3D" id="1.20.5.1160">
    <property type="entry name" value="Vasodilator-stimulated phosphoprotein"/>
    <property type="match status" value="1"/>
</dbReference>
<dbReference type="EMBL" id="OX395127">
    <property type="protein sequence ID" value="CAI5765205.1"/>
    <property type="molecule type" value="Genomic_DNA"/>
</dbReference>
<dbReference type="InterPro" id="IPR039008">
    <property type="entry name" value="IF_rod_dom"/>
</dbReference>
<dbReference type="SUPFAM" id="SSF64593">
    <property type="entry name" value="Intermediate filament protein, coiled coil region"/>
    <property type="match status" value="2"/>
</dbReference>
<dbReference type="Proteomes" id="UP001178461">
    <property type="component" value="Chromosome 2"/>
</dbReference>
<feature type="compositionally biased region" description="Polar residues" evidence="5">
    <location>
        <begin position="1"/>
        <end position="23"/>
    </location>
</feature>
<evidence type="ECO:0000256" key="2">
    <source>
        <dbReference type="ARBA" id="ARBA00023054"/>
    </source>
</evidence>
<dbReference type="FunFam" id="1.20.5.170:FF:000004">
    <property type="entry name" value="Keratin, type II cytoskeletal 5"/>
    <property type="match status" value="1"/>
</dbReference>
<dbReference type="AlphaFoldDB" id="A0AA35NXK0"/>
<accession>A0AA35NXK0</accession>
<feature type="coiled-coil region" evidence="4">
    <location>
        <begin position="249"/>
        <end position="368"/>
    </location>
</feature>
<evidence type="ECO:0000256" key="4">
    <source>
        <dbReference type="SAM" id="Coils"/>
    </source>
</evidence>
<evidence type="ECO:0000256" key="3">
    <source>
        <dbReference type="ARBA" id="ARBA00061646"/>
    </source>
</evidence>
<dbReference type="FunFam" id="1.20.5.1160:FF:000001">
    <property type="entry name" value="Keratin type II"/>
    <property type="match status" value="1"/>
</dbReference>
<dbReference type="GO" id="GO:0005615">
    <property type="term" value="C:extracellular space"/>
    <property type="evidence" value="ECO:0007669"/>
    <property type="project" value="TreeGrafter"/>
</dbReference>
<proteinExistence type="inferred from homology"/>
<evidence type="ECO:0000256" key="5">
    <source>
        <dbReference type="SAM" id="MobiDB-lite"/>
    </source>
</evidence>
<dbReference type="InterPro" id="IPR032444">
    <property type="entry name" value="Keratin_2_head"/>
</dbReference>
<protein>
    <submittedName>
        <fullName evidence="7">Type II cytoskeletal 7-like</fullName>
    </submittedName>
</protein>
<reference evidence="7" key="1">
    <citation type="submission" date="2022-12" db="EMBL/GenBank/DDBJ databases">
        <authorList>
            <person name="Alioto T."/>
            <person name="Alioto T."/>
            <person name="Gomez Garrido J."/>
        </authorList>
    </citation>
    <scope>NUCLEOTIDE SEQUENCE</scope>
</reference>
<dbReference type="GO" id="GO:0045109">
    <property type="term" value="P:intermediate filament organization"/>
    <property type="evidence" value="ECO:0007669"/>
    <property type="project" value="TreeGrafter"/>
</dbReference>
<comment type="similarity">
    <text evidence="3">Belongs to the intermediate filament family.</text>
</comment>
<keyword evidence="8" id="KW-1185">Reference proteome</keyword>
<dbReference type="InterPro" id="IPR003054">
    <property type="entry name" value="Keratin_II"/>
</dbReference>
<keyword evidence="2 4" id="KW-0175">Coiled coil</keyword>
<dbReference type="PANTHER" id="PTHR45616">
    <property type="entry name" value="GATA-TYPE DOMAIN-CONTAINING PROTEIN"/>
    <property type="match status" value="1"/>
</dbReference>
<organism evidence="7 8">
    <name type="scientific">Podarcis lilfordi</name>
    <name type="common">Lilford's wall lizard</name>
    <dbReference type="NCBI Taxonomy" id="74358"/>
    <lineage>
        <taxon>Eukaryota</taxon>
        <taxon>Metazoa</taxon>
        <taxon>Chordata</taxon>
        <taxon>Craniata</taxon>
        <taxon>Vertebrata</taxon>
        <taxon>Euteleostomi</taxon>
        <taxon>Lepidosauria</taxon>
        <taxon>Squamata</taxon>
        <taxon>Bifurcata</taxon>
        <taxon>Unidentata</taxon>
        <taxon>Episquamata</taxon>
        <taxon>Laterata</taxon>
        <taxon>Lacertibaenia</taxon>
        <taxon>Lacertidae</taxon>
        <taxon>Podarcis</taxon>
    </lineage>
</organism>
<gene>
    <name evidence="7" type="ORF">PODLI_1B018371</name>
</gene>
<sequence length="740" mass="78401">MSRQCFSSRSLNGRRPSSGSAISSGFRGGNSLSSICYTGAGRCGGYSSISHYNIGRSRRLSGGSLGGYGGSSGGYSAGFRDFSGLGYGPGPLGYGFGHVGYGAGIGRPGGFSSRSAGAYGTAGGVGSQSLGGYGGEGSGSYRYGGFSSRSFGGVCGRGYRTAGFGSPSLGGGVYGSRSIICGRPVCGGLGYEPIGRFGDCRGIQSVRVNTNLLRPLCIQVDPEISRVKVEEREQIKCLNDKFACFIDKVRHLEQQNKLLETKWNCLQQQGPVEKKTIDHLFENYIATLRRQLDLLLNEREQLQCEQAKFQDVVEEYKCRYEEEINRRMAAENEFVLLKKDVDCAYTGKVELEVKVEALRQELEFLRCVHEAEIESLQTTTADTNVVVSMDNNRELDMEGIINSVRCQYEEIVQRSKDEVNALYETKFKDLQSTYGHHCDALAKGRHEIQDLTRLIQRLKADMENAKKQAEAFSTAIADNEQRGDCALKDAKAKLAEVENALQCSKDELARLLRDYQDLLNVKMALDIEIAMYRSLLEGEESRICSSTPVNIAVLGCSNISPGGGAAYGGTLGGGGGFGRRCVYGLGSEGQSASGGGGFSSRSGRLNYRAGFSSRSGGYLSRCTMSSGFGQCNTSSVAPCGPRDCGLGSLGSGGFSSRSRGYSSRSGGCSSSGPCISSAGGGYTTESTGGCGVTHTSECSNGGYATGAASSANAGCSSGDVRRNSGSGCRTGYGGSCSIIR</sequence>
<feature type="region of interest" description="Disordered" evidence="5">
    <location>
        <begin position="1"/>
        <end position="24"/>
    </location>
</feature>
<dbReference type="GO" id="GO:0045095">
    <property type="term" value="C:keratin filament"/>
    <property type="evidence" value="ECO:0007669"/>
    <property type="project" value="InterPro"/>
</dbReference>
<dbReference type="FunFam" id="1.20.5.500:FF:000001">
    <property type="entry name" value="Type II keratin 23"/>
    <property type="match status" value="1"/>
</dbReference>
<feature type="domain" description="IF rod" evidence="6">
    <location>
        <begin position="231"/>
        <end position="543"/>
    </location>
</feature>
<dbReference type="GO" id="GO:0030280">
    <property type="term" value="F:structural constituent of skin epidermis"/>
    <property type="evidence" value="ECO:0007669"/>
    <property type="project" value="TreeGrafter"/>
</dbReference>
<evidence type="ECO:0000256" key="1">
    <source>
        <dbReference type="ARBA" id="ARBA00022754"/>
    </source>
</evidence>
<keyword evidence="1" id="KW-0403">Intermediate filament</keyword>
<dbReference type="SMART" id="SM01391">
    <property type="entry name" value="Filament"/>
    <property type="match status" value="1"/>
</dbReference>